<organism evidence="1">
    <name type="scientific">bioreactor metagenome</name>
    <dbReference type="NCBI Taxonomy" id="1076179"/>
    <lineage>
        <taxon>unclassified sequences</taxon>
        <taxon>metagenomes</taxon>
        <taxon>ecological metagenomes</taxon>
    </lineage>
</organism>
<proteinExistence type="predicted"/>
<dbReference type="AlphaFoldDB" id="A0A645F5M0"/>
<dbReference type="EMBL" id="VSSQ01055673">
    <property type="protein sequence ID" value="MPN09561.1"/>
    <property type="molecule type" value="Genomic_DNA"/>
</dbReference>
<reference evidence="1" key="1">
    <citation type="submission" date="2019-08" db="EMBL/GenBank/DDBJ databases">
        <authorList>
            <person name="Kucharzyk K."/>
            <person name="Murdoch R.W."/>
            <person name="Higgins S."/>
            <person name="Loffler F."/>
        </authorList>
    </citation>
    <scope>NUCLEOTIDE SEQUENCE</scope>
</reference>
<accession>A0A645F5M0</accession>
<comment type="caution">
    <text evidence="1">The sequence shown here is derived from an EMBL/GenBank/DDBJ whole genome shotgun (WGS) entry which is preliminary data.</text>
</comment>
<gene>
    <name evidence="1" type="ORF">SDC9_156852</name>
</gene>
<sequence>MPGRLQKRHDALAKGDALFGVVGDAEREQSIRKAHDAQADLSRASGHFCDRIERIVIDVNHVIEKMHGLFDGLFQQVEIKARLAVLGFKHGDEVDGTQITAFVRQQRLLAARIRALDFAGAGNDVIPVQPVEKDDARFACLPGGVYDFIKHLACGEL</sequence>
<evidence type="ECO:0000313" key="1">
    <source>
        <dbReference type="EMBL" id="MPN09561.1"/>
    </source>
</evidence>
<name>A0A645F5M0_9ZZZZ</name>
<protein>
    <submittedName>
        <fullName evidence="1">Uncharacterized protein</fullName>
    </submittedName>
</protein>